<gene>
    <name evidence="5" type="ORF">JCM19239_2074</name>
</gene>
<organism evidence="5 6">
    <name type="scientific">Vibrio variabilis</name>
    <dbReference type="NCBI Taxonomy" id="990271"/>
    <lineage>
        <taxon>Bacteria</taxon>
        <taxon>Pseudomonadati</taxon>
        <taxon>Pseudomonadota</taxon>
        <taxon>Gammaproteobacteria</taxon>
        <taxon>Vibrionales</taxon>
        <taxon>Vibrionaceae</taxon>
        <taxon>Vibrio</taxon>
    </lineage>
</organism>
<protein>
    <submittedName>
        <fullName evidence="5">Maltose/maltodextrin ABC transporter substrate binding periplasmic protein MalE</fullName>
    </submittedName>
</protein>
<dbReference type="InterPro" id="IPR055170">
    <property type="entry name" value="GFO_IDH_MocA-like_dom"/>
</dbReference>
<dbReference type="PANTHER" id="PTHR43708:SF5">
    <property type="entry name" value="CONSERVED EXPRESSED OXIDOREDUCTASE (EUROFUNG)-RELATED"/>
    <property type="match status" value="1"/>
</dbReference>
<comment type="similarity">
    <text evidence="1">Belongs to the Gfo/Idh/MocA family.</text>
</comment>
<dbReference type="Pfam" id="PF22725">
    <property type="entry name" value="GFO_IDH_MocA_C3"/>
    <property type="match status" value="1"/>
</dbReference>
<dbReference type="Proteomes" id="UP000029223">
    <property type="component" value="Unassembled WGS sequence"/>
</dbReference>
<evidence type="ECO:0000313" key="5">
    <source>
        <dbReference type="EMBL" id="GAL27262.1"/>
    </source>
</evidence>
<dbReference type="EMBL" id="BBMS01000027">
    <property type="protein sequence ID" value="GAL27262.1"/>
    <property type="molecule type" value="Genomic_DNA"/>
</dbReference>
<dbReference type="PANTHER" id="PTHR43708">
    <property type="entry name" value="CONSERVED EXPRESSED OXIDOREDUCTASE (EUROFUNG)"/>
    <property type="match status" value="1"/>
</dbReference>
<proteinExistence type="inferred from homology"/>
<keyword evidence="6" id="KW-1185">Reference proteome</keyword>
<dbReference type="InterPro" id="IPR051317">
    <property type="entry name" value="Gfo/Idh/MocA_oxidoreduct"/>
</dbReference>
<keyword evidence="2" id="KW-0560">Oxidoreductase</keyword>
<feature type="domain" description="GFO/IDH/MocA-like oxidoreductase" evidence="4">
    <location>
        <begin position="103"/>
        <end position="222"/>
    </location>
</feature>
<dbReference type="InterPro" id="IPR000683">
    <property type="entry name" value="Gfo/Idh/MocA-like_OxRdtase_N"/>
</dbReference>
<evidence type="ECO:0000259" key="4">
    <source>
        <dbReference type="Pfam" id="PF22725"/>
    </source>
</evidence>
<evidence type="ECO:0000256" key="2">
    <source>
        <dbReference type="ARBA" id="ARBA00023002"/>
    </source>
</evidence>
<evidence type="ECO:0000313" key="6">
    <source>
        <dbReference type="Proteomes" id="UP000029223"/>
    </source>
</evidence>
<dbReference type="SUPFAM" id="SSF55347">
    <property type="entry name" value="Glyceraldehyde-3-phosphate dehydrogenase-like, C-terminal domain"/>
    <property type="match status" value="1"/>
</dbReference>
<accession>A0ABQ0JES8</accession>
<name>A0ABQ0JES8_9VIBR</name>
<sequence>MVSIYNRSVERAKALAKQYQIPAVYDSVSELVANAPEDAIYDLALMPAQFIPVLEQLPDGASVLIQKPMGDDYEQARQIQQLCERKGLKASINCQLRYAPFVLAARDLISKGAIGDIYDMEVRVTVHTPWEYFPNVINHPRLEIQQHSVHYVDLVRSFLGNPQRVLAKTVAHPLKPMSSTRTTMIMDYGNQLRAVINTNHDHEFGLKNQDSFIKWEGTKGAIIARLGLLMNYPDGCNDEFEYCTFNDEGVPVWHTIPLKGSWFPEAFIGTMADNQRYTVGEITELPSSVDDVLDTMQCVEQAYAVSGETV</sequence>
<dbReference type="Gene3D" id="3.40.50.720">
    <property type="entry name" value="NAD(P)-binding Rossmann-like Domain"/>
    <property type="match status" value="1"/>
</dbReference>
<dbReference type="InterPro" id="IPR036291">
    <property type="entry name" value="NAD(P)-bd_dom_sf"/>
</dbReference>
<dbReference type="Gene3D" id="3.30.360.10">
    <property type="entry name" value="Dihydrodipicolinate Reductase, domain 2"/>
    <property type="match status" value="1"/>
</dbReference>
<dbReference type="Pfam" id="PF01408">
    <property type="entry name" value="GFO_IDH_MocA"/>
    <property type="match status" value="1"/>
</dbReference>
<evidence type="ECO:0000256" key="1">
    <source>
        <dbReference type="ARBA" id="ARBA00010928"/>
    </source>
</evidence>
<evidence type="ECO:0000259" key="3">
    <source>
        <dbReference type="Pfam" id="PF01408"/>
    </source>
</evidence>
<reference evidence="6" key="1">
    <citation type="submission" date="2014-09" db="EMBL/GenBank/DDBJ databases">
        <title>Vibrio variabilis JCM 19239. (C206) whole genome shotgun sequence.</title>
        <authorList>
            <person name="Sawabe T."/>
            <person name="Meirelles P."/>
            <person name="Nakanishi M."/>
            <person name="Sayaka M."/>
            <person name="Hattori M."/>
            <person name="Ohkuma M."/>
        </authorList>
    </citation>
    <scope>NUCLEOTIDE SEQUENCE [LARGE SCALE GENOMIC DNA]</scope>
    <source>
        <strain evidence="6">JCM 19239</strain>
    </source>
</reference>
<feature type="domain" description="Gfo/Idh/MocA-like oxidoreductase N-terminal" evidence="3">
    <location>
        <begin position="2"/>
        <end position="92"/>
    </location>
</feature>
<dbReference type="SUPFAM" id="SSF51735">
    <property type="entry name" value="NAD(P)-binding Rossmann-fold domains"/>
    <property type="match status" value="1"/>
</dbReference>
<comment type="caution">
    <text evidence="5">The sequence shown here is derived from an EMBL/GenBank/DDBJ whole genome shotgun (WGS) entry which is preliminary data.</text>
</comment>